<evidence type="ECO:0000256" key="1">
    <source>
        <dbReference type="ARBA" id="ARBA00023002"/>
    </source>
</evidence>
<comment type="similarity">
    <text evidence="4">Belongs to the ferredoxin thioredoxin reductase alpha subunit family.</text>
</comment>
<dbReference type="InterPro" id="IPR008990">
    <property type="entry name" value="Elect_transpt_acc-like_dom_sf"/>
</dbReference>
<dbReference type="Proteomes" id="UP000829196">
    <property type="component" value="Unassembled WGS sequence"/>
</dbReference>
<dbReference type="PANTHER" id="PTHR46937">
    <property type="entry name" value="FERREDOXIN-THIOREDOXIN REDUCTASE, VARIABLE CHAIN"/>
    <property type="match status" value="1"/>
</dbReference>
<reference evidence="6" key="1">
    <citation type="journal article" date="2022" name="Front. Genet.">
        <title>Chromosome-Scale Assembly of the Dendrobium nobile Genome Provides Insights Into the Molecular Mechanism of the Biosynthesis of the Medicinal Active Ingredient of Dendrobium.</title>
        <authorList>
            <person name="Xu Q."/>
            <person name="Niu S.-C."/>
            <person name="Li K.-L."/>
            <person name="Zheng P.-J."/>
            <person name="Zhang X.-J."/>
            <person name="Jia Y."/>
            <person name="Liu Y."/>
            <person name="Niu Y.-X."/>
            <person name="Yu L.-H."/>
            <person name="Chen D.-F."/>
            <person name="Zhang G.-Q."/>
        </authorList>
    </citation>
    <scope>NUCLEOTIDE SEQUENCE</scope>
    <source>
        <tissue evidence="6">Leaf</tissue>
    </source>
</reference>
<evidence type="ECO:0000256" key="3">
    <source>
        <dbReference type="ARBA" id="ARBA00034474"/>
    </source>
</evidence>
<evidence type="ECO:0000259" key="5">
    <source>
        <dbReference type="Pfam" id="PF02941"/>
    </source>
</evidence>
<dbReference type="PANTHER" id="PTHR46937:SF4">
    <property type="entry name" value="FERREDOXIN-THIOREDOXIN REDUCTASE SUBUNIT A1, CHLOROPLASTIC"/>
    <property type="match status" value="1"/>
</dbReference>
<comment type="subunit">
    <text evidence="2">Heterodimer of subunit A (variable subunit) and subunit B (catalytic subunit). Heterodimeric FTR forms a complex with ferredoxin and thioredoxin.</text>
</comment>
<accession>A0A8T3B6L5</accession>
<comment type="caution">
    <text evidence="6">The sequence shown here is derived from an EMBL/GenBank/DDBJ whole genome shotgun (WGS) entry which is preliminary data.</text>
</comment>
<dbReference type="Gene3D" id="2.30.30.50">
    <property type="match status" value="1"/>
</dbReference>
<keyword evidence="1" id="KW-0560">Oxidoreductase</keyword>
<organism evidence="6 7">
    <name type="scientific">Dendrobium nobile</name>
    <name type="common">Orchid</name>
    <dbReference type="NCBI Taxonomy" id="94219"/>
    <lineage>
        <taxon>Eukaryota</taxon>
        <taxon>Viridiplantae</taxon>
        <taxon>Streptophyta</taxon>
        <taxon>Embryophyta</taxon>
        <taxon>Tracheophyta</taxon>
        <taxon>Spermatophyta</taxon>
        <taxon>Magnoliopsida</taxon>
        <taxon>Liliopsida</taxon>
        <taxon>Asparagales</taxon>
        <taxon>Orchidaceae</taxon>
        <taxon>Epidendroideae</taxon>
        <taxon>Malaxideae</taxon>
        <taxon>Dendrobiinae</taxon>
        <taxon>Dendrobium</taxon>
    </lineage>
</organism>
<dbReference type="InterPro" id="IPR004207">
    <property type="entry name" value="Fd_thioredoxin_Rdtase_alpha"/>
</dbReference>
<dbReference type="SMR" id="A0A8T3B6L5"/>
<comment type="function">
    <text evidence="3">Variable subunit of the ferredoxin-thioredoxin reductase (FTR), which catalyzes the two-electron reduction of thioredoxins by the electrons provided by reduced ferredoxin.</text>
</comment>
<evidence type="ECO:0000256" key="2">
    <source>
        <dbReference type="ARBA" id="ARBA00026011"/>
    </source>
</evidence>
<evidence type="ECO:0000256" key="4">
    <source>
        <dbReference type="ARBA" id="ARBA00034490"/>
    </source>
</evidence>
<dbReference type="InterPro" id="IPR044166">
    <property type="entry name" value="FTRV"/>
</dbReference>
<dbReference type="EMBL" id="JAGYWB010000010">
    <property type="protein sequence ID" value="KAI0507110.1"/>
    <property type="molecule type" value="Genomic_DNA"/>
</dbReference>
<protein>
    <recommendedName>
        <fullName evidence="5">Ferredoxin thioredoxin reductase alpha chain domain-containing protein</fullName>
    </recommendedName>
</protein>
<dbReference type="GO" id="GO:0016491">
    <property type="term" value="F:oxidoreductase activity"/>
    <property type="evidence" value="ECO:0007669"/>
    <property type="project" value="UniProtKB-KW"/>
</dbReference>
<dbReference type="AlphaFoldDB" id="A0A8T3B6L5"/>
<dbReference type="SUPFAM" id="SSF50090">
    <property type="entry name" value="Electron transport accessory proteins"/>
    <property type="match status" value="1"/>
</dbReference>
<name>A0A8T3B6L5_DENNO</name>
<sequence length="155" mass="16704">MPTAANAPSSSANAASIFRRSRSLCLPTTAAPRSVFTPTAAAVVKRAISCKATLTTDLSRLSTPEAVESKEVEAAGRIGARIRVKAPVKVFHAAKAPGLDLCGMEGVVRQYVGFYKGKRVSANLPYKIEFLLPVEGNEKPIKFFAHLREDEFEVL</sequence>
<proteinExistence type="inferred from homology"/>
<dbReference type="GO" id="GO:0015979">
    <property type="term" value="P:photosynthesis"/>
    <property type="evidence" value="ECO:0007669"/>
    <property type="project" value="InterPro"/>
</dbReference>
<keyword evidence="7" id="KW-1185">Reference proteome</keyword>
<evidence type="ECO:0000313" key="7">
    <source>
        <dbReference type="Proteomes" id="UP000829196"/>
    </source>
</evidence>
<gene>
    <name evidence="6" type="ORF">KFK09_013228</name>
</gene>
<feature type="domain" description="Ferredoxin thioredoxin reductase alpha chain" evidence="5">
    <location>
        <begin position="78"/>
        <end position="151"/>
    </location>
</feature>
<evidence type="ECO:0000313" key="6">
    <source>
        <dbReference type="EMBL" id="KAI0507110.1"/>
    </source>
</evidence>
<dbReference type="Pfam" id="PF02941">
    <property type="entry name" value="FeThRed_A"/>
    <property type="match status" value="1"/>
</dbReference>
<dbReference type="OrthoDB" id="1916328at2759"/>